<comment type="catalytic activity">
    <reaction evidence="9 10">
        <text>adenosine(37) in tRNA + dimethylallyl diphosphate = N(6)-dimethylallyladenosine(37) in tRNA + diphosphate</text>
        <dbReference type="Rhea" id="RHEA:26482"/>
        <dbReference type="Rhea" id="RHEA-COMP:10162"/>
        <dbReference type="Rhea" id="RHEA-COMP:10375"/>
        <dbReference type="ChEBI" id="CHEBI:33019"/>
        <dbReference type="ChEBI" id="CHEBI:57623"/>
        <dbReference type="ChEBI" id="CHEBI:74411"/>
        <dbReference type="ChEBI" id="CHEBI:74415"/>
        <dbReference type="EC" id="2.5.1.75"/>
    </reaction>
</comment>
<evidence type="ECO:0000256" key="10">
    <source>
        <dbReference type="HAMAP-Rule" id="MF_00185"/>
    </source>
</evidence>
<dbReference type="GO" id="GO:0052381">
    <property type="term" value="F:tRNA dimethylallyltransferase activity"/>
    <property type="evidence" value="ECO:0007669"/>
    <property type="project" value="UniProtKB-UniRule"/>
</dbReference>
<feature type="site" description="Interaction with substrate tRNA" evidence="10">
    <location>
        <position position="128"/>
    </location>
</feature>
<accession>A0A1F7GWC3</accession>
<evidence type="ECO:0000313" key="12">
    <source>
        <dbReference type="EMBL" id="OGK23221.1"/>
    </source>
</evidence>
<dbReference type="Proteomes" id="UP000177159">
    <property type="component" value="Unassembled WGS sequence"/>
</dbReference>
<dbReference type="InterPro" id="IPR018022">
    <property type="entry name" value="IPT"/>
</dbReference>
<evidence type="ECO:0000313" key="13">
    <source>
        <dbReference type="Proteomes" id="UP000177159"/>
    </source>
</evidence>
<evidence type="ECO:0000256" key="3">
    <source>
        <dbReference type="ARBA" id="ARBA00005842"/>
    </source>
</evidence>
<keyword evidence="8 10" id="KW-0460">Magnesium</keyword>
<keyword evidence="7 10" id="KW-0067">ATP-binding</keyword>
<evidence type="ECO:0000256" key="2">
    <source>
        <dbReference type="ARBA" id="ARBA00003213"/>
    </source>
</evidence>
<dbReference type="EMBL" id="MFZM01000024">
    <property type="protein sequence ID" value="OGK23221.1"/>
    <property type="molecule type" value="Genomic_DNA"/>
</dbReference>
<feature type="binding site" evidence="10">
    <location>
        <begin position="11"/>
        <end position="16"/>
    </location>
    <ligand>
        <name>substrate</name>
    </ligand>
</feature>
<keyword evidence="5 10" id="KW-0819">tRNA processing</keyword>
<gene>
    <name evidence="10" type="primary">miaA</name>
    <name evidence="12" type="ORF">A3C24_01010</name>
</gene>
<dbReference type="Gene3D" id="3.40.50.300">
    <property type="entry name" value="P-loop containing nucleotide triphosphate hydrolases"/>
    <property type="match status" value="1"/>
</dbReference>
<keyword evidence="6 10" id="KW-0547">Nucleotide-binding</keyword>
<comment type="cofactor">
    <cofactor evidence="1 10">
        <name>Mg(2+)</name>
        <dbReference type="ChEBI" id="CHEBI:18420"/>
    </cofactor>
</comment>
<dbReference type="Pfam" id="PF01715">
    <property type="entry name" value="IPPT"/>
    <property type="match status" value="1"/>
</dbReference>
<dbReference type="PANTHER" id="PTHR11088">
    <property type="entry name" value="TRNA DIMETHYLALLYLTRANSFERASE"/>
    <property type="match status" value="1"/>
</dbReference>
<reference evidence="12 13" key="1">
    <citation type="journal article" date="2016" name="Nat. Commun.">
        <title>Thousands of microbial genomes shed light on interconnected biogeochemical processes in an aquifer system.</title>
        <authorList>
            <person name="Anantharaman K."/>
            <person name="Brown C.T."/>
            <person name="Hug L.A."/>
            <person name="Sharon I."/>
            <person name="Castelle C.J."/>
            <person name="Probst A.J."/>
            <person name="Thomas B.C."/>
            <person name="Singh A."/>
            <person name="Wilkins M.J."/>
            <person name="Karaoz U."/>
            <person name="Brodie E.L."/>
            <person name="Williams K.H."/>
            <person name="Hubbard S.S."/>
            <person name="Banfield J.F."/>
        </authorList>
    </citation>
    <scope>NUCLEOTIDE SEQUENCE [LARGE SCALE GENOMIC DNA]</scope>
</reference>
<evidence type="ECO:0000256" key="6">
    <source>
        <dbReference type="ARBA" id="ARBA00022741"/>
    </source>
</evidence>
<comment type="function">
    <text evidence="2 10">Catalyzes the transfer of a dimethylallyl group onto the adenine at position 37 in tRNAs that read codons beginning with uridine, leading to the formation of N6-(dimethylallyl)adenosine (i(6)A).</text>
</comment>
<evidence type="ECO:0000256" key="5">
    <source>
        <dbReference type="ARBA" id="ARBA00022694"/>
    </source>
</evidence>
<evidence type="ECO:0000256" key="8">
    <source>
        <dbReference type="ARBA" id="ARBA00022842"/>
    </source>
</evidence>
<dbReference type="InterPro" id="IPR039657">
    <property type="entry name" value="Dimethylallyltransferase"/>
</dbReference>
<proteinExistence type="inferred from homology"/>
<dbReference type="EC" id="2.5.1.75" evidence="10"/>
<evidence type="ECO:0000256" key="7">
    <source>
        <dbReference type="ARBA" id="ARBA00022840"/>
    </source>
</evidence>
<protein>
    <recommendedName>
        <fullName evidence="10">tRNA dimethylallyltransferase</fullName>
        <ecNumber evidence="10">2.5.1.75</ecNumber>
    </recommendedName>
    <alternativeName>
        <fullName evidence="10">Dimethylallyl diphosphate:tRNA dimethylallyltransferase</fullName>
        <shortName evidence="10">DMAPP:tRNA dimethylallyltransferase</shortName>
        <shortName evidence="10">DMATase</shortName>
    </alternativeName>
    <alternativeName>
        <fullName evidence="10">Isopentenyl-diphosphate:tRNA isopentenyltransferase</fullName>
        <shortName evidence="10">IPP transferase</shortName>
        <shortName evidence="10">IPPT</shortName>
        <shortName evidence="10">IPTase</shortName>
    </alternativeName>
</protein>
<dbReference type="HAMAP" id="MF_00185">
    <property type="entry name" value="IPP_trans"/>
    <property type="match status" value="1"/>
</dbReference>
<feature type="site" description="Interaction with substrate tRNA" evidence="10">
    <location>
        <position position="150"/>
    </location>
</feature>
<comment type="subunit">
    <text evidence="10">Monomer.</text>
</comment>
<comment type="similarity">
    <text evidence="3 10">Belongs to the IPP transferase family.</text>
</comment>
<sequence length="311" mass="36017">MKNVVVITGQTATGKTSYALKRAKELSGELINADSRQMYKYLDVITGKDIPKNTQFYPLGDGFTSEFALDSYRKATVGYYFLDGVKIWAYDLVDPKEHFSSYDYTAVVNFIINNAIDKNSIPIVVGGSYLYLKHLLYGFDVNVSPNWKLRKQLERKSIKQLQNELNKLDVRIPKQLNESDRSNPRRLIRKIEIILNQSKKSNQIKHSAFNISEFTGFHFASREKLENTIRKRVELRLEHGAIEEVQSLRKKGYSKHDPGLQTIGYQQIIAFLEGNISKSEAIDQWITAEIQYAKRQYVFMKKDKNINWKDV</sequence>
<dbReference type="GO" id="GO:0006400">
    <property type="term" value="P:tRNA modification"/>
    <property type="evidence" value="ECO:0007669"/>
    <property type="project" value="TreeGrafter"/>
</dbReference>
<evidence type="ECO:0000256" key="1">
    <source>
        <dbReference type="ARBA" id="ARBA00001946"/>
    </source>
</evidence>
<feature type="coiled-coil region" evidence="11">
    <location>
        <begin position="151"/>
        <end position="178"/>
    </location>
</feature>
<dbReference type="Gene3D" id="1.10.20.140">
    <property type="match status" value="1"/>
</dbReference>
<dbReference type="SUPFAM" id="SSF52540">
    <property type="entry name" value="P-loop containing nucleoside triphosphate hydrolases"/>
    <property type="match status" value="1"/>
</dbReference>
<dbReference type="GO" id="GO:0005524">
    <property type="term" value="F:ATP binding"/>
    <property type="evidence" value="ECO:0007669"/>
    <property type="project" value="UniProtKB-UniRule"/>
</dbReference>
<name>A0A1F7GWC3_9BACT</name>
<dbReference type="InterPro" id="IPR027417">
    <property type="entry name" value="P-loop_NTPase"/>
</dbReference>
<organism evidence="12 13">
    <name type="scientific">Candidatus Roizmanbacteria bacterium RIFCSPHIGHO2_02_FULL_37_24</name>
    <dbReference type="NCBI Taxonomy" id="1802037"/>
    <lineage>
        <taxon>Bacteria</taxon>
        <taxon>Candidatus Roizmaniibacteriota</taxon>
    </lineage>
</organism>
<evidence type="ECO:0000256" key="4">
    <source>
        <dbReference type="ARBA" id="ARBA00022679"/>
    </source>
</evidence>
<feature type="region of interest" description="Interaction with substrate tRNA" evidence="10">
    <location>
        <begin position="34"/>
        <end position="37"/>
    </location>
</feature>
<evidence type="ECO:0000256" key="11">
    <source>
        <dbReference type="SAM" id="Coils"/>
    </source>
</evidence>
<evidence type="ECO:0000256" key="9">
    <source>
        <dbReference type="ARBA" id="ARBA00049563"/>
    </source>
</evidence>
<comment type="caution">
    <text evidence="12">The sequence shown here is derived from an EMBL/GenBank/DDBJ whole genome shotgun (WGS) entry which is preliminary data.</text>
</comment>
<keyword evidence="4 10" id="KW-0808">Transferase</keyword>
<comment type="caution">
    <text evidence="10">Lacks conserved residue(s) required for the propagation of feature annotation.</text>
</comment>
<dbReference type="PANTHER" id="PTHR11088:SF60">
    <property type="entry name" value="TRNA DIMETHYLALLYLTRANSFERASE"/>
    <property type="match status" value="1"/>
</dbReference>
<keyword evidence="11" id="KW-0175">Coiled coil</keyword>
<dbReference type="AlphaFoldDB" id="A0A1F7GWC3"/>
<feature type="binding site" evidence="10">
    <location>
        <begin position="9"/>
        <end position="16"/>
    </location>
    <ligand>
        <name>ATP</name>
        <dbReference type="ChEBI" id="CHEBI:30616"/>
    </ligand>
</feature>